<accession>A0AB37HJ75</accession>
<keyword evidence="3" id="KW-0378">Hydrolase</keyword>
<evidence type="ECO:0000256" key="3">
    <source>
        <dbReference type="ARBA" id="ARBA00022801"/>
    </source>
</evidence>
<keyword evidence="2" id="KW-0540">Nuclease</keyword>
<dbReference type="SMART" id="SM00990">
    <property type="entry name" value="VRR_NUC"/>
    <property type="match status" value="1"/>
</dbReference>
<sequence length="95" mass="11039">MESEKSIENHLKTNIERLNGFCLKWVAPGTKGVPDRIVLMPGGKTYLVELKTMKGKTSSTQKYIHKKFKEIDHHVYILNSKHAVDKFIKEVIEWQ</sequence>
<dbReference type="GO" id="GO:0003676">
    <property type="term" value="F:nucleic acid binding"/>
    <property type="evidence" value="ECO:0007669"/>
    <property type="project" value="InterPro"/>
</dbReference>
<proteinExistence type="predicted"/>
<protein>
    <submittedName>
        <fullName evidence="5">VRR-NUC domain-containing protein</fullName>
    </submittedName>
</protein>
<dbReference type="InterPro" id="IPR014883">
    <property type="entry name" value="VRR_NUC"/>
</dbReference>
<organism evidence="5 6">
    <name type="scientific">Mammaliicoccus sciuri</name>
    <name type="common">Staphylococcus sciuri</name>
    <dbReference type="NCBI Taxonomy" id="1296"/>
    <lineage>
        <taxon>Bacteria</taxon>
        <taxon>Bacillati</taxon>
        <taxon>Bacillota</taxon>
        <taxon>Bacilli</taxon>
        <taxon>Bacillales</taxon>
        <taxon>Staphylococcaceae</taxon>
        <taxon>Mammaliicoccus</taxon>
    </lineage>
</organism>
<evidence type="ECO:0000256" key="2">
    <source>
        <dbReference type="ARBA" id="ARBA00022722"/>
    </source>
</evidence>
<evidence type="ECO:0000313" key="6">
    <source>
        <dbReference type="Proteomes" id="UP000640299"/>
    </source>
</evidence>
<dbReference type="Gene3D" id="3.40.1350.10">
    <property type="match status" value="1"/>
</dbReference>
<dbReference type="EMBL" id="CP069389">
    <property type="protein sequence ID" value="QRN90737.1"/>
    <property type="molecule type" value="Genomic_DNA"/>
</dbReference>
<name>A0AB37HJ75_MAMSC</name>
<evidence type="ECO:0000256" key="1">
    <source>
        <dbReference type="ARBA" id="ARBA00001946"/>
    </source>
</evidence>
<dbReference type="Proteomes" id="UP000640299">
    <property type="component" value="Chromosome"/>
</dbReference>
<gene>
    <name evidence="5" type="ORF">JRU67_11860</name>
</gene>
<dbReference type="GO" id="GO:0004518">
    <property type="term" value="F:nuclease activity"/>
    <property type="evidence" value="ECO:0007669"/>
    <property type="project" value="UniProtKB-KW"/>
</dbReference>
<evidence type="ECO:0000313" key="5">
    <source>
        <dbReference type="EMBL" id="QRN90737.1"/>
    </source>
</evidence>
<dbReference type="AlphaFoldDB" id="A0AB37HJ75"/>
<feature type="domain" description="VRR-NUC" evidence="4">
    <location>
        <begin position="2"/>
        <end position="82"/>
    </location>
</feature>
<reference evidence="5" key="1">
    <citation type="submission" date="2021-02" db="EMBL/GenBank/DDBJ databases">
        <title>cfr and optrA-positive Staphylococcus spp.</title>
        <authorList>
            <person name="Chen L."/>
        </authorList>
    </citation>
    <scope>NUCLEOTIDE SEQUENCE</scope>
    <source>
        <strain evidence="5">GDQ20D70P</strain>
    </source>
</reference>
<dbReference type="GO" id="GO:0016788">
    <property type="term" value="F:hydrolase activity, acting on ester bonds"/>
    <property type="evidence" value="ECO:0007669"/>
    <property type="project" value="InterPro"/>
</dbReference>
<dbReference type="RefSeq" id="WP_204178138.1">
    <property type="nucleotide sequence ID" value="NZ_CP069389.1"/>
</dbReference>
<dbReference type="InterPro" id="IPR011856">
    <property type="entry name" value="tRNA_endonuc-like_dom_sf"/>
</dbReference>
<comment type="cofactor">
    <cofactor evidence="1">
        <name>Mg(2+)</name>
        <dbReference type="ChEBI" id="CHEBI:18420"/>
    </cofactor>
</comment>
<evidence type="ECO:0000259" key="4">
    <source>
        <dbReference type="SMART" id="SM00990"/>
    </source>
</evidence>